<keyword evidence="1" id="KW-0805">Transcription regulation</keyword>
<keyword evidence="2" id="KW-0238">DNA-binding</keyword>
<evidence type="ECO:0000256" key="1">
    <source>
        <dbReference type="ARBA" id="ARBA00023015"/>
    </source>
</evidence>
<dbReference type="Gene3D" id="1.10.10.10">
    <property type="entry name" value="Winged helix-like DNA-binding domain superfamily/Winged helix DNA-binding domain"/>
    <property type="match status" value="1"/>
</dbReference>
<dbReference type="Pfam" id="PF00392">
    <property type="entry name" value="GntR"/>
    <property type="match status" value="1"/>
</dbReference>
<dbReference type="SUPFAM" id="SSF48008">
    <property type="entry name" value="GntR ligand-binding domain-like"/>
    <property type="match status" value="1"/>
</dbReference>
<dbReference type="InterPro" id="IPR008920">
    <property type="entry name" value="TF_FadR/GntR_C"/>
</dbReference>
<dbReference type="PROSITE" id="PS50949">
    <property type="entry name" value="HTH_GNTR"/>
    <property type="match status" value="1"/>
</dbReference>
<dbReference type="InterPro" id="IPR000524">
    <property type="entry name" value="Tscrpt_reg_HTH_GntR"/>
</dbReference>
<dbReference type="InterPro" id="IPR011711">
    <property type="entry name" value="GntR_C"/>
</dbReference>
<keyword evidence="3" id="KW-0804">Transcription</keyword>
<evidence type="ECO:0000313" key="5">
    <source>
        <dbReference type="EMBL" id="AVJ25715.1"/>
    </source>
</evidence>
<evidence type="ECO:0000259" key="4">
    <source>
        <dbReference type="PROSITE" id="PS50949"/>
    </source>
</evidence>
<dbReference type="AlphaFoldDB" id="A0A2S0I138"/>
<dbReference type="PANTHER" id="PTHR43537">
    <property type="entry name" value="TRANSCRIPTIONAL REGULATOR, GNTR FAMILY"/>
    <property type="match status" value="1"/>
</dbReference>
<dbReference type="GO" id="GO:0003700">
    <property type="term" value="F:DNA-binding transcription factor activity"/>
    <property type="evidence" value="ECO:0007669"/>
    <property type="project" value="InterPro"/>
</dbReference>
<protein>
    <recommendedName>
        <fullName evidence="4">HTH gntR-type domain-containing protein</fullName>
    </recommendedName>
</protein>
<dbReference type="PRINTS" id="PR00035">
    <property type="entry name" value="HTHGNTR"/>
</dbReference>
<dbReference type="Proteomes" id="UP000239477">
    <property type="component" value="Chromosome"/>
</dbReference>
<evidence type="ECO:0000256" key="2">
    <source>
        <dbReference type="ARBA" id="ARBA00023125"/>
    </source>
</evidence>
<dbReference type="Gene3D" id="1.20.120.530">
    <property type="entry name" value="GntR ligand-binding domain-like"/>
    <property type="match status" value="1"/>
</dbReference>
<evidence type="ECO:0000313" key="6">
    <source>
        <dbReference type="Proteomes" id="UP000239477"/>
    </source>
</evidence>
<keyword evidence="6" id="KW-1185">Reference proteome</keyword>
<name>A0A2S0I138_9BURK</name>
<proteinExistence type="predicted"/>
<dbReference type="Pfam" id="PF07729">
    <property type="entry name" value="FCD"/>
    <property type="match status" value="1"/>
</dbReference>
<reference evidence="5 6" key="1">
    <citation type="submission" date="2017-09" db="EMBL/GenBank/DDBJ databases">
        <title>Genomic, metabolic, and phenotypic characteristics of bacterial isolates from the natural microbiome of the model nematode Caenorhabditis elegans.</title>
        <authorList>
            <person name="Zimmermann J."/>
            <person name="Obeng N."/>
            <person name="Yang W."/>
            <person name="Obeng O."/>
            <person name="Kissoyan K."/>
            <person name="Pees B."/>
            <person name="Dirksen P."/>
            <person name="Hoppner M."/>
            <person name="Franke A."/>
            <person name="Rosenstiel P."/>
            <person name="Leippe M."/>
            <person name="Dierking K."/>
            <person name="Kaleta C."/>
            <person name="Schulenburg H."/>
        </authorList>
    </citation>
    <scope>NUCLEOTIDE SEQUENCE [LARGE SCALE GENOMIC DNA]</scope>
    <source>
        <strain evidence="5 6">MYb73</strain>
    </source>
</reference>
<dbReference type="GO" id="GO:0003677">
    <property type="term" value="F:DNA binding"/>
    <property type="evidence" value="ECO:0007669"/>
    <property type="project" value="UniProtKB-KW"/>
</dbReference>
<dbReference type="SUPFAM" id="SSF46785">
    <property type="entry name" value="Winged helix' DNA-binding domain"/>
    <property type="match status" value="1"/>
</dbReference>
<sequence>MRGHALVFEETVVEVPVHLAARPFSPAATWGCRTIQYPVVSQLPHAMLDAHSLLKTLPLQIASQLASAIAKGDFGPGHRFRENELAEGFGVSRASIREALRLLEMRGMVNILPQKGARVTQLSSKELHDLFAIRASLLATCSRLAAEQCDDAKAKQLSALLEKLASTVSDTDKYVEQSARLIALIAEMSDNPTLVGYVDDLALRIGRYVRMGLTAEERRRRSLATWTELVSAIIRHDAETASQLHYRLAIQNRDAALKTFEEQ</sequence>
<dbReference type="SMART" id="SM00895">
    <property type="entry name" value="FCD"/>
    <property type="match status" value="1"/>
</dbReference>
<dbReference type="PANTHER" id="PTHR43537:SF24">
    <property type="entry name" value="GLUCONATE OPERON TRANSCRIPTIONAL REPRESSOR"/>
    <property type="match status" value="1"/>
</dbReference>
<organism evidence="5 6">
    <name type="scientific">Achromobacter spanius</name>
    <dbReference type="NCBI Taxonomy" id="217203"/>
    <lineage>
        <taxon>Bacteria</taxon>
        <taxon>Pseudomonadati</taxon>
        <taxon>Pseudomonadota</taxon>
        <taxon>Betaproteobacteria</taxon>
        <taxon>Burkholderiales</taxon>
        <taxon>Alcaligenaceae</taxon>
        <taxon>Achromobacter</taxon>
    </lineage>
</organism>
<dbReference type="InterPro" id="IPR036390">
    <property type="entry name" value="WH_DNA-bd_sf"/>
</dbReference>
<dbReference type="InterPro" id="IPR036388">
    <property type="entry name" value="WH-like_DNA-bd_sf"/>
</dbReference>
<feature type="domain" description="HTH gntR-type" evidence="4">
    <location>
        <begin position="55"/>
        <end position="122"/>
    </location>
</feature>
<dbReference type="EMBL" id="CP023270">
    <property type="protein sequence ID" value="AVJ25715.1"/>
    <property type="molecule type" value="Genomic_DNA"/>
</dbReference>
<gene>
    <name evidence="5" type="ORF">CLM73_00460</name>
</gene>
<dbReference type="CDD" id="cd07377">
    <property type="entry name" value="WHTH_GntR"/>
    <property type="match status" value="1"/>
</dbReference>
<evidence type="ECO:0000256" key="3">
    <source>
        <dbReference type="ARBA" id="ARBA00023163"/>
    </source>
</evidence>
<accession>A0A2S0I138</accession>
<dbReference type="SMART" id="SM00345">
    <property type="entry name" value="HTH_GNTR"/>
    <property type="match status" value="1"/>
</dbReference>